<protein>
    <submittedName>
        <fullName evidence="1">Uncharacterized protein</fullName>
    </submittedName>
</protein>
<dbReference type="Proteomes" id="UP001195483">
    <property type="component" value="Unassembled WGS sequence"/>
</dbReference>
<comment type="caution">
    <text evidence="1">The sequence shown here is derived from an EMBL/GenBank/DDBJ whole genome shotgun (WGS) entry which is preliminary data.</text>
</comment>
<keyword evidence="2" id="KW-1185">Reference proteome</keyword>
<reference evidence="1" key="2">
    <citation type="journal article" date="2021" name="Genome Biol. Evol.">
        <title>Developing a high-quality reference genome for a parasitic bivalve with doubly uniparental inheritance (Bivalvia: Unionida).</title>
        <authorList>
            <person name="Smith C.H."/>
        </authorList>
    </citation>
    <scope>NUCLEOTIDE SEQUENCE</scope>
    <source>
        <strain evidence="1">CHS0354</strain>
        <tissue evidence="1">Mantle</tissue>
    </source>
</reference>
<accession>A0AAE0VRJ3</accession>
<reference evidence="1" key="1">
    <citation type="journal article" date="2021" name="Genome Biol. Evol.">
        <title>A High-Quality Reference Genome for a Parasitic Bivalve with Doubly Uniparental Inheritance (Bivalvia: Unionida).</title>
        <authorList>
            <person name="Smith C.H."/>
        </authorList>
    </citation>
    <scope>NUCLEOTIDE SEQUENCE</scope>
    <source>
        <strain evidence="1">CHS0354</strain>
    </source>
</reference>
<name>A0AAE0VRJ3_9BIVA</name>
<evidence type="ECO:0000313" key="2">
    <source>
        <dbReference type="Proteomes" id="UP001195483"/>
    </source>
</evidence>
<reference evidence="1" key="3">
    <citation type="submission" date="2023-05" db="EMBL/GenBank/DDBJ databases">
        <authorList>
            <person name="Smith C.H."/>
        </authorList>
    </citation>
    <scope>NUCLEOTIDE SEQUENCE</scope>
    <source>
        <strain evidence="1">CHS0354</strain>
        <tissue evidence="1">Mantle</tissue>
    </source>
</reference>
<proteinExistence type="predicted"/>
<sequence>MRKIIGQIFCRKKTMVRLDLDPLGLRQRLRRSVDDPPDVFHAHFTVANTSVKLNLTRNFDVTANVPVYIWRNGVLYRTISDIAQGTGLYQDHHTGSSVLLKCPYQEWCEMVIKNADKILDWIYP</sequence>
<evidence type="ECO:0000313" key="1">
    <source>
        <dbReference type="EMBL" id="KAK3587386.1"/>
    </source>
</evidence>
<gene>
    <name evidence="1" type="ORF">CHS0354_028761</name>
</gene>
<dbReference type="EMBL" id="JAEAOA010001725">
    <property type="protein sequence ID" value="KAK3587386.1"/>
    <property type="molecule type" value="Genomic_DNA"/>
</dbReference>
<dbReference type="AlphaFoldDB" id="A0AAE0VRJ3"/>
<organism evidence="1 2">
    <name type="scientific">Potamilus streckersoni</name>
    <dbReference type="NCBI Taxonomy" id="2493646"/>
    <lineage>
        <taxon>Eukaryota</taxon>
        <taxon>Metazoa</taxon>
        <taxon>Spiralia</taxon>
        <taxon>Lophotrochozoa</taxon>
        <taxon>Mollusca</taxon>
        <taxon>Bivalvia</taxon>
        <taxon>Autobranchia</taxon>
        <taxon>Heteroconchia</taxon>
        <taxon>Palaeoheterodonta</taxon>
        <taxon>Unionida</taxon>
        <taxon>Unionoidea</taxon>
        <taxon>Unionidae</taxon>
        <taxon>Ambleminae</taxon>
        <taxon>Lampsilini</taxon>
        <taxon>Potamilus</taxon>
    </lineage>
</organism>